<keyword evidence="3" id="KW-1185">Reference proteome</keyword>
<dbReference type="PANTHER" id="PTHR36302">
    <property type="entry name" value="BLR7088 PROTEIN"/>
    <property type="match status" value="1"/>
</dbReference>
<dbReference type="InterPro" id="IPR007410">
    <property type="entry name" value="LpqE-like"/>
</dbReference>
<dbReference type="PANTHER" id="PTHR36302:SF1">
    <property type="entry name" value="COPPER CHAPERONE PCU(A)C"/>
    <property type="match status" value="1"/>
</dbReference>
<keyword evidence="1" id="KW-0732">Signal</keyword>
<dbReference type="InterPro" id="IPR058248">
    <property type="entry name" value="Lxx211020-like"/>
</dbReference>
<dbReference type="Pfam" id="PF04314">
    <property type="entry name" value="PCuAC"/>
    <property type="match status" value="1"/>
</dbReference>
<proteinExistence type="predicted"/>
<gene>
    <name evidence="2" type="ORF">OJ254_08415</name>
</gene>
<feature type="chain" id="PRO_5045740189" evidence="1">
    <location>
        <begin position="21"/>
        <end position="148"/>
    </location>
</feature>
<sequence>MNRRTTLAAALALTAGLALSACDDGSAPKLSVSGAYLPQPVTQDMAGAFFTVKNTGGTADKLTAVTSNFAKDITLHKTSGGKMEQVDSLPIPANGELTLSRGGNHLMFMGLKYKPTKGDVITVQLQFAHADPVRVSVPVKAVNYQPKK</sequence>
<feature type="signal peptide" evidence="1">
    <location>
        <begin position="1"/>
        <end position="20"/>
    </location>
</feature>
<dbReference type="Gene3D" id="2.60.40.1890">
    <property type="entry name" value="PCu(A)C copper chaperone"/>
    <property type="match status" value="1"/>
</dbReference>
<dbReference type="SUPFAM" id="SSF110087">
    <property type="entry name" value="DR1885-like metal-binding protein"/>
    <property type="match status" value="1"/>
</dbReference>
<evidence type="ECO:0000313" key="3">
    <source>
        <dbReference type="Proteomes" id="UP001164959"/>
    </source>
</evidence>
<organism evidence="2 3">
    <name type="scientific">Streptomyces endophytica</name>
    <dbReference type="NCBI Taxonomy" id="2991496"/>
    <lineage>
        <taxon>Bacteria</taxon>
        <taxon>Bacillati</taxon>
        <taxon>Actinomycetota</taxon>
        <taxon>Actinomycetes</taxon>
        <taxon>Kitasatosporales</taxon>
        <taxon>Streptomycetaceae</taxon>
        <taxon>Streptomyces</taxon>
    </lineage>
</organism>
<evidence type="ECO:0000256" key="1">
    <source>
        <dbReference type="SAM" id="SignalP"/>
    </source>
</evidence>
<reference evidence="2" key="1">
    <citation type="submission" date="2022-11" db="EMBL/GenBank/DDBJ databases">
        <title>Identification and genomic analyses of a novel endophytic actinobacterium Streptomyces endophytica sp. nov. with potential for biocontrol of Yam anthracnose.</title>
        <authorList>
            <person name="Huang X."/>
        </authorList>
    </citation>
    <scope>NUCLEOTIDE SEQUENCE</scope>
    <source>
        <strain evidence="2">HNM0140</strain>
    </source>
</reference>
<name>A0ABY6P991_9ACTN</name>
<dbReference type="EMBL" id="CP110636">
    <property type="protein sequence ID" value="UZJ30384.1"/>
    <property type="molecule type" value="Genomic_DNA"/>
</dbReference>
<protein>
    <submittedName>
        <fullName evidence="2">Copper chaperone PCu(A)C</fullName>
    </submittedName>
</protein>
<accession>A0ABY6P991</accession>
<dbReference type="RefSeq" id="WP_265361835.1">
    <property type="nucleotide sequence ID" value="NZ_CP110636.1"/>
</dbReference>
<dbReference type="Proteomes" id="UP001164959">
    <property type="component" value="Chromosome"/>
</dbReference>
<dbReference type="PROSITE" id="PS51257">
    <property type="entry name" value="PROKAR_LIPOPROTEIN"/>
    <property type="match status" value="1"/>
</dbReference>
<dbReference type="InterPro" id="IPR036182">
    <property type="entry name" value="PCuAC_sf"/>
</dbReference>
<evidence type="ECO:0000313" key="2">
    <source>
        <dbReference type="EMBL" id="UZJ30384.1"/>
    </source>
</evidence>